<dbReference type="Proteomes" id="UP000289664">
    <property type="component" value="Chromosome"/>
</dbReference>
<proteinExistence type="predicted"/>
<sequence length="30" mass="3298">MEVLNIEVHLGEAVRDMAQFGNDPVIVATE</sequence>
<reference evidence="1 2" key="1">
    <citation type="journal article" date="2019" name="Appl. Environ. Microbiol.">
        <title>Clostridium scindens ATCC 35704: integration of nutritional requirements, the complete genome sequence, and global transcriptional responses to bile acids.</title>
        <authorList>
            <person name="Devendran S."/>
            <person name="Shrestha R."/>
            <person name="Alves J.M.P."/>
            <person name="Wolf P.G."/>
            <person name="Ly L."/>
            <person name="Hernandez A.G."/>
            <person name="Mendez-Garcia C."/>
            <person name="Inboden A."/>
            <person name="Wiley J."/>
            <person name="Paul O."/>
            <person name="Allen A."/>
            <person name="Springer E."/>
            <person name="Wright C.L."/>
            <person name="Fields C.J."/>
            <person name="Daniel S.L."/>
            <person name="Ridlon J.M."/>
        </authorList>
    </citation>
    <scope>NUCLEOTIDE SEQUENCE [LARGE SCALE GENOMIC DNA]</scope>
    <source>
        <strain evidence="1 2">ATCC 35704</strain>
    </source>
</reference>
<keyword evidence="2" id="KW-1185">Reference proteome</keyword>
<evidence type="ECO:0000313" key="1">
    <source>
        <dbReference type="EMBL" id="QBF75328.1"/>
    </source>
</evidence>
<dbReference type="EMBL" id="CP036170">
    <property type="protein sequence ID" value="QBF75328.1"/>
    <property type="molecule type" value="Genomic_DNA"/>
</dbReference>
<organism evidence="1 2">
    <name type="scientific">Clostridium scindens (strain ATCC 35704 / DSM 5676 / VPI 13733 / 19)</name>
    <dbReference type="NCBI Taxonomy" id="411468"/>
    <lineage>
        <taxon>Bacteria</taxon>
        <taxon>Bacillati</taxon>
        <taxon>Bacillota</taxon>
        <taxon>Clostridia</taxon>
        <taxon>Lachnospirales</taxon>
        <taxon>Lachnospiraceae</taxon>
    </lineage>
</organism>
<gene>
    <name evidence="1" type="ORF">HDCHBGLK_02737</name>
</gene>
<accession>A0A494WQ48</accession>
<protein>
    <submittedName>
        <fullName evidence="1">Uncharacterized protein</fullName>
    </submittedName>
</protein>
<name>A0A494WQ48_CLOS5</name>
<dbReference type="AlphaFoldDB" id="A0A494WQ48"/>
<evidence type="ECO:0000313" key="2">
    <source>
        <dbReference type="Proteomes" id="UP000289664"/>
    </source>
</evidence>
<dbReference type="KEGG" id="csci:HDCHBGLK_02737"/>